<evidence type="ECO:0000256" key="5">
    <source>
        <dbReference type="ARBA" id="ARBA00023268"/>
    </source>
</evidence>
<dbReference type="Pfam" id="PF01872">
    <property type="entry name" value="RibD_C"/>
    <property type="match status" value="1"/>
</dbReference>
<dbReference type="PANTHER" id="PTHR38011">
    <property type="entry name" value="DIHYDROFOLATE REDUCTASE FAMILY PROTEIN (AFU_ORTHOLOGUE AFUA_8G06820)"/>
    <property type="match status" value="1"/>
</dbReference>
<dbReference type="InterPro" id="IPR024072">
    <property type="entry name" value="DHFR-like_dom_sf"/>
</dbReference>
<protein>
    <recommendedName>
        <fullName evidence="2">5-amino-6-(5-phosphoribosylamino)uracil reductase</fullName>
        <ecNumber evidence="2">1.1.1.193</ecNumber>
    </recommendedName>
</protein>
<keyword evidence="5" id="KW-0511">Multifunctional enzyme</keyword>
<dbReference type="NCBIfam" id="TIGR00326">
    <property type="entry name" value="eubact_ribD"/>
    <property type="match status" value="1"/>
</dbReference>
<dbReference type="GO" id="GO:0009231">
    <property type="term" value="P:riboflavin biosynthetic process"/>
    <property type="evidence" value="ECO:0007669"/>
    <property type="project" value="UniProtKB-UniPathway"/>
</dbReference>
<evidence type="ECO:0000313" key="7">
    <source>
        <dbReference type="EMBL" id="KUG28648.1"/>
    </source>
</evidence>
<dbReference type="InterPro" id="IPR002125">
    <property type="entry name" value="CMP_dCMP_dom"/>
</dbReference>
<dbReference type="InterPro" id="IPR011549">
    <property type="entry name" value="RibD_C"/>
</dbReference>
<evidence type="ECO:0000256" key="3">
    <source>
        <dbReference type="ARBA" id="ARBA00022857"/>
    </source>
</evidence>
<gene>
    <name evidence="7" type="ORF">ASZ90_001472</name>
</gene>
<comment type="caution">
    <text evidence="7">The sequence shown here is derived from an EMBL/GenBank/DDBJ whole genome shotgun (WGS) entry which is preliminary data.</text>
</comment>
<feature type="domain" description="CMP/dCMP-type deaminase" evidence="6">
    <location>
        <begin position="1"/>
        <end position="119"/>
    </location>
</feature>
<evidence type="ECO:0000256" key="4">
    <source>
        <dbReference type="ARBA" id="ARBA00023002"/>
    </source>
</evidence>
<proteinExistence type="predicted"/>
<dbReference type="InterPro" id="IPR004794">
    <property type="entry name" value="Eubact_RibD"/>
</dbReference>
<dbReference type="CDD" id="cd01284">
    <property type="entry name" value="Riboflavin_deaminase-reductase"/>
    <property type="match status" value="1"/>
</dbReference>
<keyword evidence="4 7" id="KW-0560">Oxidoreductase</keyword>
<dbReference type="EC" id="1.1.1.193" evidence="2"/>
<dbReference type="UniPathway" id="UPA00275">
    <property type="reaction ID" value="UER00402"/>
</dbReference>
<dbReference type="Pfam" id="PF00383">
    <property type="entry name" value="dCMP_cyt_deam_1"/>
    <property type="match status" value="1"/>
</dbReference>
<sequence length="365" mass="38406">MREALALAGKSRGLTAPNPAVGAVLVQGEQVVAAGRHERCGGPHAEVACLEDARRKGVDPAACAMYVTLEPCNHHGKTPPCTQALLDAGITRLYVGCPDPNPGVAGNGAALLRERGVAVAMGVLERECRDMIADFLVWKTTDRPYVQLKLAATLDGRIACRTGHSQWITGQAARRRVHELRARCDAVLVGGETFRADNPGLDPRLTPPPDWAKTPLAVVLTSQLPDPGTDATLVRRRAAQTIFLTDTAAAASGNAAGLRASGVRVMAVGEPGKLSLPAALTILRAETGCHTVLCEGGGRLGLSLLAAGLADEFLLFYAPKILGDELAVPLFSGRRAESMDQALSLRLAATERLGEDLLVTFRPGD</sequence>
<dbReference type="PIRSF" id="PIRSF006769">
    <property type="entry name" value="RibD"/>
    <property type="match status" value="1"/>
</dbReference>
<organism evidence="7">
    <name type="scientific">hydrocarbon metagenome</name>
    <dbReference type="NCBI Taxonomy" id="938273"/>
    <lineage>
        <taxon>unclassified sequences</taxon>
        <taxon>metagenomes</taxon>
        <taxon>ecological metagenomes</taxon>
    </lineage>
</organism>
<dbReference type="EMBL" id="LNQE01000195">
    <property type="protein sequence ID" value="KUG28648.1"/>
    <property type="molecule type" value="Genomic_DNA"/>
</dbReference>
<dbReference type="AlphaFoldDB" id="A0A0W8G671"/>
<name>A0A0W8G671_9ZZZZ</name>
<dbReference type="PROSITE" id="PS51747">
    <property type="entry name" value="CYT_DCMP_DEAMINASES_2"/>
    <property type="match status" value="1"/>
</dbReference>
<dbReference type="GO" id="GO:0008835">
    <property type="term" value="F:diaminohydroxyphosphoribosylaminopyrimidine deaminase activity"/>
    <property type="evidence" value="ECO:0007669"/>
    <property type="project" value="InterPro"/>
</dbReference>
<evidence type="ECO:0000256" key="1">
    <source>
        <dbReference type="ARBA" id="ARBA00004910"/>
    </source>
</evidence>
<dbReference type="SUPFAM" id="SSF53597">
    <property type="entry name" value="Dihydrofolate reductase-like"/>
    <property type="match status" value="1"/>
</dbReference>
<dbReference type="NCBIfam" id="TIGR00227">
    <property type="entry name" value="ribD_Cterm"/>
    <property type="match status" value="1"/>
</dbReference>
<evidence type="ECO:0000256" key="2">
    <source>
        <dbReference type="ARBA" id="ARBA00013173"/>
    </source>
</evidence>
<accession>A0A0W8G671</accession>
<dbReference type="Gene3D" id="3.40.430.10">
    <property type="entry name" value="Dihydrofolate Reductase, subunit A"/>
    <property type="match status" value="1"/>
</dbReference>
<dbReference type="Gene3D" id="3.40.140.10">
    <property type="entry name" value="Cytidine Deaminase, domain 2"/>
    <property type="match status" value="1"/>
</dbReference>
<comment type="pathway">
    <text evidence="1">Cofactor biosynthesis; riboflavin biosynthesis; 5-amino-6-(D-ribitylamino)uracil from GTP: step 3/4.</text>
</comment>
<keyword evidence="7" id="KW-0378">Hydrolase</keyword>
<dbReference type="GO" id="GO:0008703">
    <property type="term" value="F:5-amino-6-(5-phosphoribosylamino)uracil reductase activity"/>
    <property type="evidence" value="ECO:0007669"/>
    <property type="project" value="UniProtKB-EC"/>
</dbReference>
<dbReference type="InterPro" id="IPR016193">
    <property type="entry name" value="Cytidine_deaminase-like"/>
</dbReference>
<dbReference type="InterPro" id="IPR050765">
    <property type="entry name" value="Riboflavin_Biosynth_HTPR"/>
</dbReference>
<dbReference type="InterPro" id="IPR002734">
    <property type="entry name" value="RibDG_C"/>
</dbReference>
<dbReference type="PANTHER" id="PTHR38011:SF7">
    <property type="entry name" value="2,5-DIAMINO-6-RIBOSYLAMINO-4(3H)-PYRIMIDINONE 5'-PHOSPHATE REDUCTASE"/>
    <property type="match status" value="1"/>
</dbReference>
<keyword evidence="3" id="KW-0521">NADP</keyword>
<dbReference type="GO" id="GO:0050661">
    <property type="term" value="F:NADP binding"/>
    <property type="evidence" value="ECO:0007669"/>
    <property type="project" value="InterPro"/>
</dbReference>
<reference evidence="7" key="1">
    <citation type="journal article" date="2015" name="Proc. Natl. Acad. Sci. U.S.A.">
        <title>Networks of energetic and metabolic interactions define dynamics in microbial communities.</title>
        <authorList>
            <person name="Embree M."/>
            <person name="Liu J.K."/>
            <person name="Al-Bassam M.M."/>
            <person name="Zengler K."/>
        </authorList>
    </citation>
    <scope>NUCLEOTIDE SEQUENCE</scope>
</reference>
<evidence type="ECO:0000259" key="6">
    <source>
        <dbReference type="PROSITE" id="PS51747"/>
    </source>
</evidence>
<dbReference type="SUPFAM" id="SSF53927">
    <property type="entry name" value="Cytidine deaminase-like"/>
    <property type="match status" value="1"/>
</dbReference>